<dbReference type="Proteomes" id="UP000533469">
    <property type="component" value="Unassembled WGS sequence"/>
</dbReference>
<dbReference type="GO" id="GO:0042941">
    <property type="term" value="P:D-alanine transmembrane transport"/>
    <property type="evidence" value="ECO:0007669"/>
    <property type="project" value="TreeGrafter"/>
</dbReference>
<dbReference type="PROSITE" id="PS50893">
    <property type="entry name" value="ABC_TRANSPORTER_2"/>
    <property type="match status" value="1"/>
</dbReference>
<keyword evidence="2" id="KW-0813">Transport</keyword>
<dbReference type="Pfam" id="PF00005">
    <property type="entry name" value="ABC_tran"/>
    <property type="match status" value="1"/>
</dbReference>
<dbReference type="GO" id="GO:1903805">
    <property type="term" value="P:L-valine import across plasma membrane"/>
    <property type="evidence" value="ECO:0007669"/>
    <property type="project" value="TreeGrafter"/>
</dbReference>
<dbReference type="PANTHER" id="PTHR45772">
    <property type="entry name" value="CONSERVED COMPONENT OF ABC TRANSPORTER FOR NATURAL AMINO ACIDS-RELATED"/>
    <property type="match status" value="1"/>
</dbReference>
<dbReference type="InterPro" id="IPR017871">
    <property type="entry name" value="ABC_transporter-like_CS"/>
</dbReference>
<evidence type="ECO:0000313" key="6">
    <source>
        <dbReference type="EMBL" id="MBB3770156.1"/>
    </source>
</evidence>
<protein>
    <submittedName>
        <fullName evidence="6">Branched-chain amino acid transport system ATP-binding protein</fullName>
    </submittedName>
</protein>
<dbReference type="PANTHER" id="PTHR45772:SF7">
    <property type="entry name" value="AMINO ACID ABC TRANSPORTER ATP-BINDING PROTEIN"/>
    <property type="match status" value="1"/>
</dbReference>
<gene>
    <name evidence="6" type="ORF">FHS55_000742</name>
</gene>
<keyword evidence="4 6" id="KW-0067">ATP-binding</keyword>
<evidence type="ECO:0000313" key="7">
    <source>
        <dbReference type="Proteomes" id="UP000533469"/>
    </source>
</evidence>
<comment type="caution">
    <text evidence="6">The sequence shown here is derived from an EMBL/GenBank/DDBJ whole genome shotgun (WGS) entry which is preliminary data.</text>
</comment>
<organism evidence="6 7">
    <name type="scientific">Ancylobacter tetraedralis</name>
    <dbReference type="NCBI Taxonomy" id="217068"/>
    <lineage>
        <taxon>Bacteria</taxon>
        <taxon>Pseudomonadati</taxon>
        <taxon>Pseudomonadota</taxon>
        <taxon>Alphaproteobacteria</taxon>
        <taxon>Hyphomicrobiales</taxon>
        <taxon>Xanthobacteraceae</taxon>
        <taxon>Ancylobacter</taxon>
    </lineage>
</organism>
<dbReference type="GO" id="GO:0005886">
    <property type="term" value="C:plasma membrane"/>
    <property type="evidence" value="ECO:0007669"/>
    <property type="project" value="TreeGrafter"/>
</dbReference>
<dbReference type="CDD" id="cd03219">
    <property type="entry name" value="ABC_Mj1267_LivG_branched"/>
    <property type="match status" value="1"/>
</dbReference>
<keyword evidence="3" id="KW-0547">Nucleotide-binding</keyword>
<evidence type="ECO:0000256" key="3">
    <source>
        <dbReference type="ARBA" id="ARBA00022741"/>
    </source>
</evidence>
<evidence type="ECO:0000256" key="4">
    <source>
        <dbReference type="ARBA" id="ARBA00022840"/>
    </source>
</evidence>
<dbReference type="SUPFAM" id="SSF52540">
    <property type="entry name" value="P-loop containing nucleoside triphosphate hydrolases"/>
    <property type="match status" value="1"/>
</dbReference>
<dbReference type="InterPro" id="IPR032823">
    <property type="entry name" value="BCA_ABC_TP_C"/>
</dbReference>
<proteinExistence type="inferred from homology"/>
<dbReference type="GO" id="GO:0005524">
    <property type="term" value="F:ATP binding"/>
    <property type="evidence" value="ECO:0007669"/>
    <property type="project" value="UniProtKB-KW"/>
</dbReference>
<dbReference type="InterPro" id="IPR003593">
    <property type="entry name" value="AAA+_ATPase"/>
</dbReference>
<name>A0A839Z6Z2_9HYPH</name>
<feature type="domain" description="ABC transporter" evidence="5">
    <location>
        <begin position="2"/>
        <end position="248"/>
    </location>
</feature>
<evidence type="ECO:0000256" key="1">
    <source>
        <dbReference type="ARBA" id="ARBA00005417"/>
    </source>
</evidence>
<dbReference type="GO" id="GO:0005304">
    <property type="term" value="F:L-valine transmembrane transporter activity"/>
    <property type="evidence" value="ECO:0007669"/>
    <property type="project" value="TreeGrafter"/>
</dbReference>
<dbReference type="Gene3D" id="3.40.50.300">
    <property type="entry name" value="P-loop containing nucleotide triphosphate hydrolases"/>
    <property type="match status" value="1"/>
</dbReference>
<dbReference type="PROSITE" id="PS00211">
    <property type="entry name" value="ABC_TRANSPORTER_1"/>
    <property type="match status" value="1"/>
</dbReference>
<dbReference type="Pfam" id="PF12399">
    <property type="entry name" value="BCA_ABC_TP_C"/>
    <property type="match status" value="1"/>
</dbReference>
<dbReference type="InterPro" id="IPR051120">
    <property type="entry name" value="ABC_AA/LPS_Transport"/>
</dbReference>
<evidence type="ECO:0000256" key="2">
    <source>
        <dbReference type="ARBA" id="ARBA00022448"/>
    </source>
</evidence>
<dbReference type="InterPro" id="IPR027417">
    <property type="entry name" value="P-loop_NTPase"/>
</dbReference>
<evidence type="ECO:0000259" key="5">
    <source>
        <dbReference type="PROSITE" id="PS50893"/>
    </source>
</evidence>
<dbReference type="GO" id="GO:0015808">
    <property type="term" value="P:L-alanine transport"/>
    <property type="evidence" value="ECO:0007669"/>
    <property type="project" value="TreeGrafter"/>
</dbReference>
<dbReference type="GO" id="GO:0015192">
    <property type="term" value="F:L-phenylalanine transmembrane transporter activity"/>
    <property type="evidence" value="ECO:0007669"/>
    <property type="project" value="TreeGrafter"/>
</dbReference>
<dbReference type="InterPro" id="IPR003439">
    <property type="entry name" value="ABC_transporter-like_ATP-bd"/>
</dbReference>
<dbReference type="SMART" id="SM00382">
    <property type="entry name" value="AAA"/>
    <property type="match status" value="1"/>
</dbReference>
<dbReference type="GO" id="GO:0016887">
    <property type="term" value="F:ATP hydrolysis activity"/>
    <property type="evidence" value="ECO:0007669"/>
    <property type="project" value="InterPro"/>
</dbReference>
<dbReference type="AlphaFoldDB" id="A0A839Z6Z2"/>
<dbReference type="GO" id="GO:1903806">
    <property type="term" value="P:L-isoleucine import across plasma membrane"/>
    <property type="evidence" value="ECO:0007669"/>
    <property type="project" value="TreeGrafter"/>
</dbReference>
<dbReference type="RefSeq" id="WP_183188289.1">
    <property type="nucleotide sequence ID" value="NZ_JACICD010000001.1"/>
</dbReference>
<sequence>MLTFDHVTKQFGALKAIDDVSFKVKPGIITAVIGPNGAGKSTLVNMAAGSYGVSSGRILVDGVELQRLPKHRIAHAGLARTYQNIRLFDGMSVVKNLEVALVPPKVGRLVADTFGLTGRAAAEERRARCHAVLERLGLAAHAEQQAGSLAYGQQKLVELARAVVAGPRVLLLDEPAAGLNHGETELLKQHILALRAPDLAMVLIEHDMKLIMSISDTIVVMNRGQVLAQGNAAEIRANTEVQEAYLGQPGAIRDIEAAARGRRNRVRIREGEGLTWHQP</sequence>
<dbReference type="GO" id="GO:0015188">
    <property type="term" value="F:L-isoleucine transmembrane transporter activity"/>
    <property type="evidence" value="ECO:0007669"/>
    <property type="project" value="TreeGrafter"/>
</dbReference>
<dbReference type="EMBL" id="JACICD010000001">
    <property type="protein sequence ID" value="MBB3770156.1"/>
    <property type="molecule type" value="Genomic_DNA"/>
</dbReference>
<comment type="similarity">
    <text evidence="1">Belongs to the ABC transporter superfamily.</text>
</comment>
<accession>A0A839Z6Z2</accession>
<reference evidence="6 7" key="1">
    <citation type="submission" date="2020-08" db="EMBL/GenBank/DDBJ databases">
        <title>Genomic Encyclopedia of Type Strains, Phase IV (KMG-IV): sequencing the most valuable type-strain genomes for metagenomic binning, comparative biology and taxonomic classification.</title>
        <authorList>
            <person name="Goeker M."/>
        </authorList>
    </citation>
    <scope>NUCLEOTIDE SEQUENCE [LARGE SCALE GENOMIC DNA]</scope>
    <source>
        <strain evidence="6 7">DSM 5895</strain>
    </source>
</reference>
<keyword evidence="7" id="KW-1185">Reference proteome</keyword>
<dbReference type="FunFam" id="3.40.50.300:FF:000421">
    <property type="entry name" value="Branched-chain amino acid ABC transporter ATP-binding protein"/>
    <property type="match status" value="1"/>
</dbReference>